<dbReference type="InterPro" id="IPR003673">
    <property type="entry name" value="CoA-Trfase_fam_III"/>
</dbReference>
<dbReference type="InterPro" id="IPR050483">
    <property type="entry name" value="CoA-transferase_III_domain"/>
</dbReference>
<proteinExistence type="predicted"/>
<dbReference type="Gene3D" id="3.40.50.10540">
    <property type="entry name" value="Crotonobetainyl-coa:carnitine coa-transferase, domain 1"/>
    <property type="match status" value="1"/>
</dbReference>
<dbReference type="RefSeq" id="WP_170920889.1">
    <property type="nucleotide sequence ID" value="NZ_FUWJ01000002.1"/>
</dbReference>
<keyword evidence="3" id="KW-1185">Reference proteome</keyword>
<dbReference type="Proteomes" id="UP000190092">
    <property type="component" value="Unassembled WGS sequence"/>
</dbReference>
<accession>A0A1T4NAB6</accession>
<evidence type="ECO:0000313" key="2">
    <source>
        <dbReference type="EMBL" id="SJZ76199.1"/>
    </source>
</evidence>
<dbReference type="PANTHER" id="PTHR48207">
    <property type="entry name" value="SUCCINATE--HYDROXYMETHYLGLUTARATE COA-TRANSFERASE"/>
    <property type="match status" value="1"/>
</dbReference>
<gene>
    <name evidence="2" type="ORF">SAMN02745126_02190</name>
</gene>
<protein>
    <submittedName>
        <fullName evidence="2">Crotonobetainyl-CoA:carnitine CoA-transferase CaiB</fullName>
    </submittedName>
</protein>
<dbReference type="InterPro" id="IPR023606">
    <property type="entry name" value="CoA-Trfase_III_dom_1_sf"/>
</dbReference>
<evidence type="ECO:0000256" key="1">
    <source>
        <dbReference type="ARBA" id="ARBA00022679"/>
    </source>
</evidence>
<dbReference type="Pfam" id="PF02515">
    <property type="entry name" value="CoA_transf_3"/>
    <property type="match status" value="1"/>
</dbReference>
<sequence>MTKRPLSGVRVLDFGLLTAGANTSAMLADLGAEVLKIESGAYLDPFRVVGKIDNDDGWWNRSPQFRFTNRNKRGLALNLKDPQGQRVIRALAAQCDVVVENFRRGVLDRAGLGYRDLSAVNSRIVFAAISSQGDTGPERMNVSFGSTLDATSGLAALTGYEDEEPRISGMDVNYPDQIVSLFATGIVITAIMEARRTGKGCFLDFSQREVASFTIGEEILAAAADPQRRCRRQGNQAEGIVQQDTYLCSDGRWIAVTCDSEQPDLAAFCAGHASADAVAELLMRGIAAAPCNDGNDLLQDKALAGVTLARDRRGTLVKGLPYRLDGKGIAVERPAPDLGQHTDEVLRGLLGYDDAMLDELDKSGVTSTTPTIGEV</sequence>
<dbReference type="PANTHER" id="PTHR48207:SF3">
    <property type="entry name" value="SUCCINATE--HYDROXYMETHYLGLUTARATE COA-TRANSFERASE"/>
    <property type="match status" value="1"/>
</dbReference>
<dbReference type="GO" id="GO:0008410">
    <property type="term" value="F:CoA-transferase activity"/>
    <property type="evidence" value="ECO:0007669"/>
    <property type="project" value="TreeGrafter"/>
</dbReference>
<dbReference type="EMBL" id="FUWJ01000002">
    <property type="protein sequence ID" value="SJZ76199.1"/>
    <property type="molecule type" value="Genomic_DNA"/>
</dbReference>
<organism evidence="2 3">
    <name type="scientific">Enhydrobacter aerosaccus</name>
    <dbReference type="NCBI Taxonomy" id="225324"/>
    <lineage>
        <taxon>Bacteria</taxon>
        <taxon>Pseudomonadati</taxon>
        <taxon>Pseudomonadota</taxon>
        <taxon>Alphaproteobacteria</taxon>
        <taxon>Hyphomicrobiales</taxon>
        <taxon>Enhydrobacter</taxon>
    </lineage>
</organism>
<keyword evidence="1 2" id="KW-0808">Transferase</keyword>
<dbReference type="STRING" id="225324.SAMN02745126_02190"/>
<name>A0A1T4NAB6_9HYPH</name>
<dbReference type="AlphaFoldDB" id="A0A1T4NAB6"/>
<reference evidence="3" key="1">
    <citation type="submission" date="2017-02" db="EMBL/GenBank/DDBJ databases">
        <authorList>
            <person name="Varghese N."/>
            <person name="Submissions S."/>
        </authorList>
    </citation>
    <scope>NUCLEOTIDE SEQUENCE [LARGE SCALE GENOMIC DNA]</scope>
    <source>
        <strain evidence="3">ATCC 27094</strain>
    </source>
</reference>
<evidence type="ECO:0000313" key="3">
    <source>
        <dbReference type="Proteomes" id="UP000190092"/>
    </source>
</evidence>
<dbReference type="SUPFAM" id="SSF89796">
    <property type="entry name" value="CoA-transferase family III (CaiB/BaiF)"/>
    <property type="match status" value="1"/>
</dbReference>